<reference evidence="1 2" key="1">
    <citation type="journal article" date="2020" name="Biotechnol. Biofuels">
        <title>New insights from the biogas microbiome by comprehensive genome-resolved metagenomics of nearly 1600 species originating from multiple anaerobic digesters.</title>
        <authorList>
            <person name="Campanaro S."/>
            <person name="Treu L."/>
            <person name="Rodriguez-R L.M."/>
            <person name="Kovalovszki A."/>
            <person name="Ziels R.M."/>
            <person name="Maus I."/>
            <person name="Zhu X."/>
            <person name="Kougias P.G."/>
            <person name="Basile A."/>
            <person name="Luo G."/>
            <person name="Schluter A."/>
            <person name="Konstantinidis K.T."/>
            <person name="Angelidaki I."/>
        </authorList>
    </citation>
    <scope>NUCLEOTIDE SEQUENCE [LARGE SCALE GENOMIC DNA]</scope>
    <source>
        <strain evidence="1">AS06rmzACSIP_421</strain>
    </source>
</reference>
<comment type="caution">
    <text evidence="1">The sequence shown here is derived from an EMBL/GenBank/DDBJ whole genome shotgun (WGS) entry which is preliminary data.</text>
</comment>
<evidence type="ECO:0000313" key="1">
    <source>
        <dbReference type="EMBL" id="NLE30663.1"/>
    </source>
</evidence>
<proteinExistence type="predicted"/>
<accession>A0A847ERT9</accession>
<name>A0A847ERT9_9BACT</name>
<dbReference type="Proteomes" id="UP000554004">
    <property type="component" value="Unassembled WGS sequence"/>
</dbReference>
<dbReference type="EMBL" id="JAAZAL010000004">
    <property type="protein sequence ID" value="NLE30663.1"/>
    <property type="molecule type" value="Genomic_DNA"/>
</dbReference>
<gene>
    <name evidence="1" type="ORF">GX618_00080</name>
</gene>
<dbReference type="AlphaFoldDB" id="A0A847ERT9"/>
<protein>
    <submittedName>
        <fullName evidence="1">Uncharacterized protein</fullName>
    </submittedName>
</protein>
<evidence type="ECO:0000313" key="2">
    <source>
        <dbReference type="Proteomes" id="UP000554004"/>
    </source>
</evidence>
<organism evidence="1 2">
    <name type="scientific">Candidatus Dojkabacteria bacterium</name>
    <dbReference type="NCBI Taxonomy" id="2099670"/>
    <lineage>
        <taxon>Bacteria</taxon>
        <taxon>Candidatus Dojkabacteria</taxon>
    </lineage>
</organism>
<sequence length="123" mass="13884">MTNKKMFAFVVIFVSVLGFAFVGALKPVIIDYSIRQYSSQTIFNIKDEKIQLKTLHYDSPDQTSKMVNMLSEVLEIEKEDILMSLRGGSKPSEMLLSSGILLSDLSDQYSFDIVGDGFVRFRA</sequence>